<keyword evidence="3" id="KW-1185">Reference proteome</keyword>
<organism evidence="2 3">
    <name type="scientific">Nitrososphaera gargensis (strain Ga9.2)</name>
    <dbReference type="NCBI Taxonomy" id="1237085"/>
    <lineage>
        <taxon>Archaea</taxon>
        <taxon>Nitrososphaerota</taxon>
        <taxon>Nitrososphaeria</taxon>
        <taxon>Nitrososphaerales</taxon>
        <taxon>Nitrososphaeraceae</taxon>
        <taxon>Nitrososphaera</taxon>
    </lineage>
</organism>
<dbReference type="Pfam" id="PF02679">
    <property type="entry name" value="ComA"/>
    <property type="match status" value="1"/>
</dbReference>
<dbReference type="InParanoid" id="K0IK14"/>
<accession>K0IK14</accession>
<dbReference type="EMBL" id="CP002408">
    <property type="protein sequence ID" value="AFU59568.1"/>
    <property type="molecule type" value="Genomic_DNA"/>
</dbReference>
<dbReference type="AlphaFoldDB" id="K0IK14"/>
<dbReference type="SUPFAM" id="SSF46785">
    <property type="entry name" value="Winged helix' DNA-binding domain"/>
    <property type="match status" value="1"/>
</dbReference>
<proteinExistence type="inferred from homology"/>
<name>K0IK14_NITGG</name>
<comment type="similarity">
    <text evidence="1">Belongs to the phosphosulfolactate synthase family.</text>
</comment>
<dbReference type="Gene3D" id="3.20.20.70">
    <property type="entry name" value="Aldolase class I"/>
    <property type="match status" value="1"/>
</dbReference>
<dbReference type="InterPro" id="IPR003830">
    <property type="entry name" value="ComA_synth"/>
</dbReference>
<gene>
    <name evidence="2" type="ordered locus">Ngar_c26460</name>
</gene>
<dbReference type="PANTHER" id="PTHR48413">
    <property type="match status" value="1"/>
</dbReference>
<dbReference type="SUPFAM" id="SSF102110">
    <property type="entry name" value="(2r)-phospho-3-sulfolactate synthase ComA"/>
    <property type="match status" value="1"/>
</dbReference>
<evidence type="ECO:0000313" key="3">
    <source>
        <dbReference type="Proteomes" id="UP000008037"/>
    </source>
</evidence>
<evidence type="ECO:0000256" key="1">
    <source>
        <dbReference type="ARBA" id="ARBA00010424"/>
    </source>
</evidence>
<dbReference type="STRING" id="1237085.Ngar_c26460"/>
<dbReference type="HOGENOM" id="CLU_062679_2_0_2"/>
<reference evidence="2 3" key="1">
    <citation type="journal article" date="2012" name="Environ. Microbiol.">
        <title>The genome of the ammonia-oxidizing Candidatus Nitrososphaera gargensis: insights into metabolic versatility and environmental adaptations.</title>
        <authorList>
            <person name="Spang A."/>
            <person name="Poehlein A."/>
            <person name="Offre P."/>
            <person name="Zumbragel S."/>
            <person name="Haider S."/>
            <person name="Rychlik N."/>
            <person name="Nowka B."/>
            <person name="Schmeisser C."/>
            <person name="Lebedeva E.V."/>
            <person name="Rattei T."/>
            <person name="Bohm C."/>
            <person name="Schmid M."/>
            <person name="Galushko A."/>
            <person name="Hatzenpichler R."/>
            <person name="Weinmaier T."/>
            <person name="Daniel R."/>
            <person name="Schleper C."/>
            <person name="Spieck E."/>
            <person name="Streit W."/>
            <person name="Wagner M."/>
        </authorList>
    </citation>
    <scope>NUCLEOTIDE SEQUENCE [LARGE SCALE GENOMIC DNA]</scope>
    <source>
        <strain evidence="3">Ga9.2</strain>
    </source>
</reference>
<dbReference type="InterPro" id="IPR036390">
    <property type="entry name" value="WH_DNA-bd_sf"/>
</dbReference>
<dbReference type="InterPro" id="IPR036112">
    <property type="entry name" value="ComA_synth_sf"/>
</dbReference>
<dbReference type="PANTHER" id="PTHR48413:SF1">
    <property type="entry name" value="PROTEIN HEAT-STRESS-ASSOCIATED 32"/>
    <property type="match status" value="1"/>
</dbReference>
<dbReference type="Proteomes" id="UP000008037">
    <property type="component" value="Chromosome"/>
</dbReference>
<dbReference type="InterPro" id="IPR013785">
    <property type="entry name" value="Aldolase_TIM"/>
</dbReference>
<dbReference type="GeneID" id="13794665"/>
<dbReference type="RefSeq" id="WP_015020103.1">
    <property type="nucleotide sequence ID" value="NC_018719.1"/>
</dbReference>
<dbReference type="InterPro" id="IPR036388">
    <property type="entry name" value="WH-like_DNA-bd_sf"/>
</dbReference>
<dbReference type="BioCyc" id="CNIT1237085:G1324-2646-MONOMER"/>
<dbReference type="Gene3D" id="1.10.10.10">
    <property type="entry name" value="Winged helix-like DNA-binding domain superfamily/Winged helix DNA-binding domain"/>
    <property type="match status" value="1"/>
</dbReference>
<dbReference type="KEGG" id="nga:Ngar_c26460"/>
<dbReference type="OrthoDB" id="6405at2157"/>
<protein>
    <submittedName>
        <fullName evidence="2">Putative phosphosulfolactate synthase</fullName>
    </submittedName>
</protein>
<evidence type="ECO:0000313" key="2">
    <source>
        <dbReference type="EMBL" id="AFU59568.1"/>
    </source>
</evidence>
<sequence length="328" mass="36802">MLDDLVKNRVDSKKPRKEGLTCTVDKLQGIDKENFSTLAPFIDVVKIYGALPMLISEESLKKKIKFYHDFGVRVSTGSTITEFAISESSLERFVKEAAKVGFDIIEVGENSIDLSIDQKRKISDLIQSAGLEFQWKVGKKDPRHQLGVDDTLEKIKEAVKMGSKKIVLEANEGVNVGIYDEKALVKWSFVGAITNEYPPSTFIFEAPLESQQSALIAEFGQRVNLAEVHPDAIASVESQRRGFLSKSAFGVSYLRRNPEGGPAAKFIYFVIRTKHPIEQSELVSMSHLPRRTVQAAVEDLKRQGLIIERNSLDDARKKVYQPVQSDWL</sequence>